<dbReference type="eggNOG" id="ENOG502SAAM">
    <property type="taxonomic scope" value="Eukaryota"/>
</dbReference>
<dbReference type="Proteomes" id="UP000015241">
    <property type="component" value="Unassembled WGS sequence"/>
</dbReference>
<evidence type="ECO:0008006" key="4">
    <source>
        <dbReference type="Google" id="ProtNLM"/>
    </source>
</evidence>
<keyword evidence="3" id="KW-1185">Reference proteome</keyword>
<dbReference type="Gene3D" id="1.10.510.10">
    <property type="entry name" value="Transferase(Phosphotransferase) domain 1"/>
    <property type="match status" value="1"/>
</dbReference>
<dbReference type="HOGENOM" id="CLU_013871_2_0_1"/>
<dbReference type="InterPro" id="IPR011009">
    <property type="entry name" value="Kinase-like_dom_sf"/>
</dbReference>
<feature type="region of interest" description="Disordered" evidence="1">
    <location>
        <begin position="146"/>
        <end position="176"/>
    </location>
</feature>
<dbReference type="OrthoDB" id="2803068at2759"/>
<evidence type="ECO:0000313" key="2">
    <source>
        <dbReference type="EMBL" id="EPS96395.1"/>
    </source>
</evidence>
<name>S8F3R1_FOMSC</name>
<dbReference type="EMBL" id="KE504189">
    <property type="protein sequence ID" value="EPS96395.1"/>
    <property type="molecule type" value="Genomic_DNA"/>
</dbReference>
<dbReference type="InParanoid" id="S8F3R1"/>
<organism evidence="2 3">
    <name type="scientific">Fomitopsis schrenkii</name>
    <name type="common">Brown rot fungus</name>
    <dbReference type="NCBI Taxonomy" id="2126942"/>
    <lineage>
        <taxon>Eukaryota</taxon>
        <taxon>Fungi</taxon>
        <taxon>Dikarya</taxon>
        <taxon>Basidiomycota</taxon>
        <taxon>Agaricomycotina</taxon>
        <taxon>Agaricomycetes</taxon>
        <taxon>Polyporales</taxon>
        <taxon>Fomitopsis</taxon>
    </lineage>
</organism>
<evidence type="ECO:0000256" key="1">
    <source>
        <dbReference type="SAM" id="MobiDB-lite"/>
    </source>
</evidence>
<proteinExistence type="predicted"/>
<evidence type="ECO:0000313" key="3">
    <source>
        <dbReference type="Proteomes" id="UP000015241"/>
    </source>
</evidence>
<dbReference type="AlphaFoldDB" id="S8F3R1"/>
<reference evidence="2 3" key="1">
    <citation type="journal article" date="2012" name="Science">
        <title>The Paleozoic origin of enzymatic lignin decomposition reconstructed from 31 fungal genomes.</title>
        <authorList>
            <person name="Floudas D."/>
            <person name="Binder M."/>
            <person name="Riley R."/>
            <person name="Barry K."/>
            <person name="Blanchette R.A."/>
            <person name="Henrissat B."/>
            <person name="Martinez A.T."/>
            <person name="Otillar R."/>
            <person name="Spatafora J.W."/>
            <person name="Yadav J.S."/>
            <person name="Aerts A."/>
            <person name="Benoit I."/>
            <person name="Boyd A."/>
            <person name="Carlson A."/>
            <person name="Copeland A."/>
            <person name="Coutinho P.M."/>
            <person name="de Vries R.P."/>
            <person name="Ferreira P."/>
            <person name="Findley K."/>
            <person name="Foster B."/>
            <person name="Gaskell J."/>
            <person name="Glotzer D."/>
            <person name="Gorecki P."/>
            <person name="Heitman J."/>
            <person name="Hesse C."/>
            <person name="Hori C."/>
            <person name="Igarashi K."/>
            <person name="Jurgens J.A."/>
            <person name="Kallen N."/>
            <person name="Kersten P."/>
            <person name="Kohler A."/>
            <person name="Kuees U."/>
            <person name="Kumar T.K.A."/>
            <person name="Kuo A."/>
            <person name="LaButti K."/>
            <person name="Larrondo L.F."/>
            <person name="Lindquist E."/>
            <person name="Ling A."/>
            <person name="Lombard V."/>
            <person name="Lucas S."/>
            <person name="Lundell T."/>
            <person name="Martin R."/>
            <person name="McLaughlin D.J."/>
            <person name="Morgenstern I."/>
            <person name="Morin E."/>
            <person name="Murat C."/>
            <person name="Nagy L.G."/>
            <person name="Nolan M."/>
            <person name="Ohm R.A."/>
            <person name="Patyshakuliyeva A."/>
            <person name="Rokas A."/>
            <person name="Ruiz-Duenas F.J."/>
            <person name="Sabat G."/>
            <person name="Salamov A."/>
            <person name="Samejima M."/>
            <person name="Schmutz J."/>
            <person name="Slot J.C."/>
            <person name="St John F."/>
            <person name="Stenlid J."/>
            <person name="Sun H."/>
            <person name="Sun S."/>
            <person name="Syed K."/>
            <person name="Tsang A."/>
            <person name="Wiebenga A."/>
            <person name="Young D."/>
            <person name="Pisabarro A."/>
            <person name="Eastwood D.C."/>
            <person name="Martin F."/>
            <person name="Cullen D."/>
            <person name="Grigoriev I.V."/>
            <person name="Hibbett D.S."/>
        </authorList>
    </citation>
    <scope>NUCLEOTIDE SEQUENCE</scope>
    <source>
        <strain evidence="3">FP-58527</strain>
    </source>
</reference>
<accession>S8F3R1</accession>
<gene>
    <name evidence="2" type="ORF">FOMPIDRAFT_1053328</name>
</gene>
<feature type="compositionally biased region" description="Polar residues" evidence="1">
    <location>
        <begin position="159"/>
        <end position="173"/>
    </location>
</feature>
<dbReference type="SUPFAM" id="SSF56112">
    <property type="entry name" value="Protein kinase-like (PK-like)"/>
    <property type="match status" value="1"/>
</dbReference>
<protein>
    <recommendedName>
        <fullName evidence="4">Protein kinase domain-containing protein</fullName>
    </recommendedName>
</protein>
<sequence length="617" mass="67515">MSFELEIFLGFGAVSDASRTYTRVGRLVYKHEGGTPASVQDVTAFVERVAASDPSIVSPNLNYLRTHIRMVLDPLYPPGATKLEILQAYQALNDETIHNKTDMLLGQVQLAFTDKLLAIVCVSTPVGDPKTTLSAVVEEIASKMPDRESIAQAGRKRSSPSSGATVSELMKTQQTDRKDAVYNNRPLCLAPPPVGIYHSAFARFARSMSQPLDPTSAYTTEELRLASKFIDQSVKYHAHEKYREAAIAGALSDAVARGILDGIHLAYSRGSHIPAGVIRSDTLCEGFAPVAAIVELKNEIGIGGCDPLAQAECAYVTVYTSPEAKPVRSVCCCPALLIAIAGPYIAVSGAVFADQLIAQPLTDYISVIPQSAHKFSAMSEAMLRVARLFRALKQCIADLKTYYYAQLRSARRAPLLAPPRYIGPSFGAYTNCDAQQVELKYLIRLAPQYSSKTIFLADAYATDTDEAPSRVVVKFTEAYGEAAHKLAHERGFAPDLRFCEKVDSVGMWVAVMDYVASDDTPIPLPSVAAESLRNAVKTLHNEGFVFGDLREPNVLVTREGQVQLIDFDWCGRVEEARYPYDIAMTSEHGWHADVRPGGLITKEHDAYMFEQLTGEKL</sequence>